<gene>
    <name evidence="2" type="ORF">MUK42_28595</name>
</gene>
<keyword evidence="3" id="KW-1185">Reference proteome</keyword>
<accession>A0A9E7FQI7</accession>
<dbReference type="EMBL" id="CP097506">
    <property type="protein sequence ID" value="URD98202.1"/>
    <property type="molecule type" value="Genomic_DNA"/>
</dbReference>
<feature type="signal peptide" evidence="1">
    <location>
        <begin position="1"/>
        <end position="27"/>
    </location>
</feature>
<organism evidence="2 3">
    <name type="scientific">Musa troglodytarum</name>
    <name type="common">fe'i banana</name>
    <dbReference type="NCBI Taxonomy" id="320322"/>
    <lineage>
        <taxon>Eukaryota</taxon>
        <taxon>Viridiplantae</taxon>
        <taxon>Streptophyta</taxon>
        <taxon>Embryophyta</taxon>
        <taxon>Tracheophyta</taxon>
        <taxon>Spermatophyta</taxon>
        <taxon>Magnoliopsida</taxon>
        <taxon>Liliopsida</taxon>
        <taxon>Zingiberales</taxon>
        <taxon>Musaceae</taxon>
        <taxon>Musa</taxon>
    </lineage>
</organism>
<keyword evidence="1" id="KW-0732">Signal</keyword>
<evidence type="ECO:0000313" key="3">
    <source>
        <dbReference type="Proteomes" id="UP001055439"/>
    </source>
</evidence>
<proteinExistence type="predicted"/>
<protein>
    <submittedName>
        <fullName evidence="2">Uncharacterized protein</fullName>
    </submittedName>
</protein>
<evidence type="ECO:0000313" key="2">
    <source>
        <dbReference type="EMBL" id="URD98202.1"/>
    </source>
</evidence>
<dbReference type="AlphaFoldDB" id="A0A9E7FQI7"/>
<feature type="chain" id="PRO_5039397655" evidence="1">
    <location>
        <begin position="28"/>
        <end position="211"/>
    </location>
</feature>
<dbReference type="Proteomes" id="UP001055439">
    <property type="component" value="Chromosome 4"/>
</dbReference>
<reference evidence="2" key="1">
    <citation type="submission" date="2022-05" db="EMBL/GenBank/DDBJ databases">
        <title>The Musa troglodytarum L. genome provides insights into the mechanism of non-climacteric behaviour and enrichment of carotenoids.</title>
        <authorList>
            <person name="Wang J."/>
        </authorList>
    </citation>
    <scope>NUCLEOTIDE SEQUENCE</scope>
    <source>
        <tissue evidence="2">Leaf</tissue>
    </source>
</reference>
<sequence>MPHIFQFDYRESLQFMKLLVLAHLVGSLTPGEVTPVCGDWTEVEVLVEVNSFSVCGDWILPTPTLLRQRMRRRLSQQESCIDKRPTRPDQFVGHMPHSSIALLQYLSSHTHPHPPAAPAAQPPLVKYEIRYLQSREWTAVAAAAAMASKSRRESFTRRAMVIPAEGEGDPQDWTVDLICNLDSSRLNLPDATPFMSSPALRMYTETMAKKI</sequence>
<evidence type="ECO:0000256" key="1">
    <source>
        <dbReference type="SAM" id="SignalP"/>
    </source>
</evidence>
<name>A0A9E7FQI7_9LILI</name>